<dbReference type="InterPro" id="IPR051675">
    <property type="entry name" value="Endo/Exo/Phosphatase_dom_1"/>
</dbReference>
<dbReference type="Pfam" id="PF03372">
    <property type="entry name" value="Exo_endo_phos"/>
    <property type="match status" value="1"/>
</dbReference>
<feature type="domain" description="Endonuclease/exonuclease/phosphatase" evidence="1">
    <location>
        <begin position="255"/>
        <end position="364"/>
    </location>
</feature>
<dbReference type="GO" id="GO:0005886">
    <property type="term" value="C:plasma membrane"/>
    <property type="evidence" value="ECO:0007669"/>
    <property type="project" value="TreeGrafter"/>
</dbReference>
<reference evidence="2" key="2">
    <citation type="submission" date="2025-08" db="UniProtKB">
        <authorList>
            <consortium name="Ensembl"/>
        </authorList>
    </citation>
    <scope>IDENTIFICATION</scope>
</reference>
<dbReference type="InterPro" id="IPR005135">
    <property type="entry name" value="Endo/exonuclease/phosphatase"/>
</dbReference>
<accession>H2YKC7</accession>
<dbReference type="HOGENOM" id="CLU_033721_0_0_1"/>
<evidence type="ECO:0000313" key="2">
    <source>
        <dbReference type="Ensembl" id="ENSCSAVP00000005779.1"/>
    </source>
</evidence>
<keyword evidence="3" id="KW-1185">Reference proteome</keyword>
<dbReference type="GeneTree" id="ENSGT00390000009677"/>
<dbReference type="Pfam" id="PF12836">
    <property type="entry name" value="HHH_3"/>
    <property type="match status" value="2"/>
</dbReference>
<dbReference type="Proteomes" id="UP000007875">
    <property type="component" value="Unassembled WGS sequence"/>
</dbReference>
<organism evidence="2 3">
    <name type="scientific">Ciona savignyi</name>
    <name type="common">Pacific transparent sea squirt</name>
    <dbReference type="NCBI Taxonomy" id="51511"/>
    <lineage>
        <taxon>Eukaryota</taxon>
        <taxon>Metazoa</taxon>
        <taxon>Chordata</taxon>
        <taxon>Tunicata</taxon>
        <taxon>Ascidiacea</taxon>
        <taxon>Phlebobranchia</taxon>
        <taxon>Cionidae</taxon>
        <taxon>Ciona</taxon>
    </lineage>
</organism>
<dbReference type="Gene3D" id="1.10.150.320">
    <property type="entry name" value="Photosystem II 12 kDa extrinsic protein"/>
    <property type="match status" value="1"/>
</dbReference>
<name>H2YKC7_CIOSA</name>
<dbReference type="GO" id="GO:0003824">
    <property type="term" value="F:catalytic activity"/>
    <property type="evidence" value="ECO:0007669"/>
    <property type="project" value="InterPro"/>
</dbReference>
<reference evidence="3" key="1">
    <citation type="submission" date="2003-08" db="EMBL/GenBank/DDBJ databases">
        <authorList>
            <person name="Birren B."/>
            <person name="Nusbaum C."/>
            <person name="Abebe A."/>
            <person name="Abouelleil A."/>
            <person name="Adekoya E."/>
            <person name="Ait-zahra M."/>
            <person name="Allen N."/>
            <person name="Allen T."/>
            <person name="An P."/>
            <person name="Anderson M."/>
            <person name="Anderson S."/>
            <person name="Arachchi H."/>
            <person name="Armbruster J."/>
            <person name="Bachantsang P."/>
            <person name="Baldwin J."/>
            <person name="Barry A."/>
            <person name="Bayul T."/>
            <person name="Blitshsteyn B."/>
            <person name="Bloom T."/>
            <person name="Blye J."/>
            <person name="Boguslavskiy L."/>
            <person name="Borowsky M."/>
            <person name="Boukhgalter B."/>
            <person name="Brunache A."/>
            <person name="Butler J."/>
            <person name="Calixte N."/>
            <person name="Calvo S."/>
            <person name="Camarata J."/>
            <person name="Campo K."/>
            <person name="Chang J."/>
            <person name="Cheshatsang Y."/>
            <person name="Citroen M."/>
            <person name="Collymore A."/>
            <person name="Considine T."/>
            <person name="Cook A."/>
            <person name="Cooke P."/>
            <person name="Corum B."/>
            <person name="Cuomo C."/>
            <person name="David R."/>
            <person name="Dawoe T."/>
            <person name="Degray S."/>
            <person name="Dodge S."/>
            <person name="Dooley K."/>
            <person name="Dorje P."/>
            <person name="Dorjee K."/>
            <person name="Dorris L."/>
            <person name="Duffey N."/>
            <person name="Dupes A."/>
            <person name="Elkins T."/>
            <person name="Engels R."/>
            <person name="Erickson J."/>
            <person name="Farina A."/>
            <person name="Faro S."/>
            <person name="Ferreira P."/>
            <person name="Fischer H."/>
            <person name="Fitzgerald M."/>
            <person name="Foley K."/>
            <person name="Gage D."/>
            <person name="Galagan J."/>
            <person name="Gearin G."/>
            <person name="Gnerre S."/>
            <person name="Gnirke A."/>
            <person name="Goyette A."/>
            <person name="Graham J."/>
            <person name="Grandbois E."/>
            <person name="Gyaltsen K."/>
            <person name="Hafez N."/>
            <person name="Hagopian D."/>
            <person name="Hagos B."/>
            <person name="Hall J."/>
            <person name="Hatcher B."/>
            <person name="Heller A."/>
            <person name="Higgins H."/>
            <person name="Honan T."/>
            <person name="Horn A."/>
            <person name="Houde N."/>
            <person name="Hughes L."/>
            <person name="Hulme W."/>
            <person name="Husby E."/>
            <person name="Iliev I."/>
            <person name="Jaffe D."/>
            <person name="Jones C."/>
            <person name="Kamal M."/>
            <person name="Kamat A."/>
            <person name="Kamvysselis M."/>
            <person name="Karlsson E."/>
            <person name="Kells C."/>
            <person name="Kieu A."/>
            <person name="Kisner P."/>
            <person name="Kodira C."/>
            <person name="Kulbokas E."/>
            <person name="Labutti K."/>
            <person name="Lama D."/>
            <person name="Landers T."/>
            <person name="Leger J."/>
            <person name="Levine S."/>
            <person name="Lewis D."/>
            <person name="Lewis T."/>
            <person name="Lindblad-toh K."/>
            <person name="Liu X."/>
            <person name="Lokyitsang T."/>
            <person name="Lokyitsang Y."/>
            <person name="Lucien O."/>
            <person name="Lui A."/>
            <person name="Ma L.J."/>
            <person name="Mabbitt R."/>
            <person name="Macdonald J."/>
            <person name="Maclean C."/>
            <person name="Major J."/>
            <person name="Manning J."/>
            <person name="Marabella R."/>
            <person name="Maru K."/>
            <person name="Matthews C."/>
            <person name="Mauceli E."/>
            <person name="Mccarthy M."/>
            <person name="Mcdonough S."/>
            <person name="Mcghee T."/>
            <person name="Meldrim J."/>
            <person name="Meneus L."/>
            <person name="Mesirov J."/>
            <person name="Mihalev A."/>
            <person name="Mihova T."/>
            <person name="Mikkelsen T."/>
            <person name="Mlenga V."/>
            <person name="Moru K."/>
            <person name="Mozes J."/>
            <person name="Mulrain L."/>
            <person name="Munson G."/>
            <person name="Naylor J."/>
            <person name="Newes C."/>
            <person name="Nguyen C."/>
            <person name="Nguyen N."/>
            <person name="Nguyen T."/>
            <person name="Nicol R."/>
            <person name="Nielsen C."/>
            <person name="Nizzari M."/>
            <person name="Norbu C."/>
            <person name="Norbu N."/>
            <person name="O'donnell P."/>
            <person name="Okoawo O."/>
            <person name="O'leary S."/>
            <person name="Omotosho B."/>
            <person name="O'neill K."/>
            <person name="Osman S."/>
            <person name="Parker S."/>
            <person name="Perrin D."/>
            <person name="Phunkhang P."/>
            <person name="Piqani B."/>
            <person name="Purcell S."/>
            <person name="Rachupka T."/>
            <person name="Ramasamy U."/>
            <person name="Rameau R."/>
            <person name="Ray V."/>
            <person name="Raymond C."/>
            <person name="Retta R."/>
            <person name="Richardson S."/>
            <person name="Rise C."/>
            <person name="Rodriguez J."/>
            <person name="Rogers J."/>
            <person name="Rogov P."/>
            <person name="Rutman M."/>
            <person name="Schupbach R."/>
            <person name="Seaman C."/>
            <person name="Settipalli S."/>
            <person name="Sharpe T."/>
            <person name="Sheridan J."/>
            <person name="Sherpa N."/>
            <person name="Shi J."/>
            <person name="Smirnov S."/>
            <person name="Smith C."/>
            <person name="Sougnez C."/>
            <person name="Spencer B."/>
            <person name="Stalker J."/>
            <person name="Stange-thomann N."/>
            <person name="Stavropoulos S."/>
            <person name="Stetson K."/>
            <person name="Stone C."/>
            <person name="Stone S."/>
            <person name="Stubbs M."/>
            <person name="Talamas J."/>
            <person name="Tchuinga P."/>
            <person name="Tenzing P."/>
            <person name="Tesfaye S."/>
            <person name="Theodore J."/>
            <person name="Thoulutsang Y."/>
            <person name="Topham K."/>
            <person name="Towey S."/>
            <person name="Tsamla T."/>
            <person name="Tsomo N."/>
            <person name="Vallee D."/>
            <person name="Vassiliev H."/>
            <person name="Venkataraman V."/>
            <person name="Vinson J."/>
            <person name="Vo A."/>
            <person name="Wade C."/>
            <person name="Wang S."/>
            <person name="Wangchuk T."/>
            <person name="Wangdi T."/>
            <person name="Whittaker C."/>
            <person name="Wilkinson J."/>
            <person name="Wu Y."/>
            <person name="Wyman D."/>
            <person name="Yadav S."/>
            <person name="Yang S."/>
            <person name="Yang X."/>
            <person name="Yeager S."/>
            <person name="Yee E."/>
            <person name="Young G."/>
            <person name="Zainoun J."/>
            <person name="Zembeck L."/>
            <person name="Zimmer A."/>
            <person name="Zody M."/>
            <person name="Lander E."/>
        </authorList>
    </citation>
    <scope>NUCLEOTIDE SEQUENCE [LARGE SCALE GENOMIC DNA]</scope>
</reference>
<protein>
    <recommendedName>
        <fullName evidence="1">Endonuclease/exonuclease/phosphatase domain-containing protein</fullName>
    </recommendedName>
</protein>
<dbReference type="PANTHER" id="PTHR21180:SF32">
    <property type="entry name" value="ENDONUCLEASE_EXONUCLEASE_PHOSPHATASE FAMILY DOMAIN-CONTAINING PROTEIN 1"/>
    <property type="match status" value="1"/>
</dbReference>
<dbReference type="Ensembl" id="ENSCSAVT00000005854.1">
    <property type="protein sequence ID" value="ENSCSAVP00000005779.1"/>
    <property type="gene ID" value="ENSCSAVG00000003443.1"/>
</dbReference>
<dbReference type="Gene3D" id="3.60.10.10">
    <property type="entry name" value="Endonuclease/exonuclease/phosphatase"/>
    <property type="match status" value="1"/>
</dbReference>
<proteinExistence type="predicted"/>
<evidence type="ECO:0000313" key="3">
    <source>
        <dbReference type="Proteomes" id="UP000007875"/>
    </source>
</evidence>
<sequence length="372" mass="42005">IDINTATEEDLMTLPTVGRVVAHNIVEYRRKIGGFRKVEDLVLVNGIGAGKLGKMRKEIHVSESWNKLFGMQSLPSRVNINTAAAETICNISELSEDTAAKIIEYRAKNEVVCMTILENGIKILAVQELADKDALDEFVNELNNPTLPNIERLRPYSTWKSSVSSTAAGKMYQGSEYSGFLWDNSVVDLYSSALLEKTKEQKEFTRRPFLGYFKVSFLSRALTCLPTVYYLGQICMLVCKVDLILVNLHMKAVGHFAFDHDMKRLGEEIKKLPEDVFILGDFNLDPDAEDFDVLRKRKYRSLVPASVPTNISRKNMKGSRCYDNIWVSQSAAALYTSKWQVVRNGLTNPWIPDGWSWGGVASDHCPVWCQVF</sequence>
<dbReference type="AlphaFoldDB" id="H2YKC7"/>
<evidence type="ECO:0000259" key="1">
    <source>
        <dbReference type="Pfam" id="PF03372"/>
    </source>
</evidence>
<dbReference type="InterPro" id="IPR010994">
    <property type="entry name" value="RuvA_2-like"/>
</dbReference>
<dbReference type="CDD" id="cd10283">
    <property type="entry name" value="MnuA_DNase1-like"/>
    <property type="match status" value="1"/>
</dbReference>
<reference evidence="2" key="3">
    <citation type="submission" date="2025-09" db="UniProtKB">
        <authorList>
            <consortium name="Ensembl"/>
        </authorList>
    </citation>
    <scope>IDENTIFICATION</scope>
</reference>
<dbReference type="SUPFAM" id="SSF47781">
    <property type="entry name" value="RuvA domain 2-like"/>
    <property type="match status" value="2"/>
</dbReference>
<dbReference type="InterPro" id="IPR036691">
    <property type="entry name" value="Endo/exonu/phosph_ase_sf"/>
</dbReference>
<dbReference type="SUPFAM" id="SSF56219">
    <property type="entry name" value="DNase I-like"/>
    <property type="match status" value="1"/>
</dbReference>
<dbReference type="PANTHER" id="PTHR21180">
    <property type="entry name" value="ENDONUCLEASE/EXONUCLEASE/PHOSPHATASE FAMILY DOMAIN-CONTAINING PROTEIN 1"/>
    <property type="match status" value="1"/>
</dbReference>